<accession>A0A0W1B3I4</accession>
<dbReference type="Pfam" id="PF09932">
    <property type="entry name" value="DUF2164"/>
    <property type="match status" value="1"/>
</dbReference>
<sequence length="85" mass="9904">MQPIKIQREHKLQITSSIQDYFDTELSSEIGQLASENLLDFMLKELTPYIYNQALADARKVIEQKMNSVEEELYALEQPLTTGRR</sequence>
<dbReference type="InterPro" id="IPR018680">
    <property type="entry name" value="DUF2164"/>
</dbReference>
<keyword evidence="2" id="KW-1185">Reference proteome</keyword>
<reference evidence="1 2" key="1">
    <citation type="journal article" date="2015" name="Int. Biodeterior. Biodegradation">
        <title>Physiological and genetic screening methods for the isolation of methyl tert-butyl ether-degrading bacteria for bioremediation purposes.</title>
        <authorList>
            <person name="Guisado I.M."/>
            <person name="Purswani J."/>
            <person name="Gonzalez Lopez J."/>
            <person name="Pozo C."/>
        </authorList>
    </citation>
    <scope>NUCLEOTIDE SEQUENCE [LARGE SCALE GENOMIC DNA]</scope>
    <source>
        <strain evidence="1 2">SH7</strain>
    </source>
</reference>
<organism evidence="1 2">
    <name type="scientific">Paenibacillus etheri</name>
    <dbReference type="NCBI Taxonomy" id="1306852"/>
    <lineage>
        <taxon>Bacteria</taxon>
        <taxon>Bacillati</taxon>
        <taxon>Bacillota</taxon>
        <taxon>Bacilli</taxon>
        <taxon>Bacillales</taxon>
        <taxon>Paenibacillaceae</taxon>
        <taxon>Paenibacillus</taxon>
    </lineage>
</organism>
<dbReference type="OrthoDB" id="573733at2"/>
<dbReference type="AlphaFoldDB" id="A0A0W1B3I4"/>
<gene>
    <name evidence="1" type="ORF">UQ64_08035</name>
</gene>
<dbReference type="Proteomes" id="UP000054709">
    <property type="component" value="Unassembled WGS sequence"/>
</dbReference>
<name>A0A0W1B3I4_9BACL</name>
<evidence type="ECO:0000313" key="1">
    <source>
        <dbReference type="EMBL" id="KTD88051.1"/>
    </source>
</evidence>
<proteinExistence type="predicted"/>
<comment type="caution">
    <text evidence="1">The sequence shown here is derived from an EMBL/GenBank/DDBJ whole genome shotgun (WGS) entry which is preliminary data.</text>
</comment>
<evidence type="ECO:0000313" key="2">
    <source>
        <dbReference type="Proteomes" id="UP000054709"/>
    </source>
</evidence>
<evidence type="ECO:0008006" key="3">
    <source>
        <dbReference type="Google" id="ProtNLM"/>
    </source>
</evidence>
<dbReference type="RefSeq" id="WP_060622354.1">
    <property type="nucleotide sequence ID" value="NZ_LCZJ02000016.1"/>
</dbReference>
<protein>
    <recommendedName>
        <fullName evidence="3">DUF2164 domain-containing protein</fullName>
    </recommendedName>
</protein>
<dbReference type="EMBL" id="LCZJ02000016">
    <property type="protein sequence ID" value="KTD88051.1"/>
    <property type="molecule type" value="Genomic_DNA"/>
</dbReference>